<dbReference type="EMBL" id="CAEZSU010000110">
    <property type="protein sequence ID" value="CAB4554264.1"/>
    <property type="molecule type" value="Genomic_DNA"/>
</dbReference>
<dbReference type="CDD" id="cd02801">
    <property type="entry name" value="DUS_like_FMN"/>
    <property type="match status" value="1"/>
</dbReference>
<comment type="cofactor">
    <cofactor evidence="1">
        <name>FMN</name>
        <dbReference type="ChEBI" id="CHEBI:58210"/>
    </cofactor>
</comment>
<keyword evidence="8" id="KW-0694">RNA-binding</keyword>
<evidence type="ECO:0000256" key="10">
    <source>
        <dbReference type="ARBA" id="ARBA00048205"/>
    </source>
</evidence>
<evidence type="ECO:0000313" key="13">
    <source>
        <dbReference type="EMBL" id="CAB4554264.1"/>
    </source>
</evidence>
<dbReference type="InterPro" id="IPR001269">
    <property type="entry name" value="DUS_fam"/>
</dbReference>
<keyword evidence="6" id="KW-0819">tRNA processing</keyword>
<comment type="catalytic activity">
    <reaction evidence="11">
        <text>a 5,6-dihydrouridine in tRNA + NAD(+) = a uridine in tRNA + NADH + H(+)</text>
        <dbReference type="Rhea" id="RHEA:54452"/>
        <dbReference type="Rhea" id="RHEA-COMP:13339"/>
        <dbReference type="Rhea" id="RHEA-COMP:13887"/>
        <dbReference type="ChEBI" id="CHEBI:15378"/>
        <dbReference type="ChEBI" id="CHEBI:57540"/>
        <dbReference type="ChEBI" id="CHEBI:57945"/>
        <dbReference type="ChEBI" id="CHEBI:65315"/>
        <dbReference type="ChEBI" id="CHEBI:74443"/>
    </reaction>
</comment>
<dbReference type="InterPro" id="IPR035587">
    <property type="entry name" value="DUS-like_FMN-bd"/>
</dbReference>
<evidence type="ECO:0000256" key="1">
    <source>
        <dbReference type="ARBA" id="ARBA00001917"/>
    </source>
</evidence>
<evidence type="ECO:0000256" key="7">
    <source>
        <dbReference type="ARBA" id="ARBA00022857"/>
    </source>
</evidence>
<name>A0A6J6CSU3_9ZZZZ</name>
<reference evidence="13" key="1">
    <citation type="submission" date="2020-05" db="EMBL/GenBank/DDBJ databases">
        <authorList>
            <person name="Chiriac C."/>
            <person name="Salcher M."/>
            <person name="Ghai R."/>
            <person name="Kavagutti S V."/>
        </authorList>
    </citation>
    <scope>NUCLEOTIDE SEQUENCE</scope>
</reference>
<dbReference type="InterPro" id="IPR024036">
    <property type="entry name" value="tRNA-dHydroUridine_Synthase_C"/>
</dbReference>
<dbReference type="GO" id="GO:0017150">
    <property type="term" value="F:tRNA dihydrouridine synthase activity"/>
    <property type="evidence" value="ECO:0007669"/>
    <property type="project" value="InterPro"/>
</dbReference>
<evidence type="ECO:0000256" key="8">
    <source>
        <dbReference type="ARBA" id="ARBA00022884"/>
    </source>
</evidence>
<evidence type="ECO:0000256" key="4">
    <source>
        <dbReference type="ARBA" id="ARBA00022630"/>
    </source>
</evidence>
<dbReference type="NCBIfam" id="TIGR00737">
    <property type="entry name" value="nifR3_yhdG"/>
    <property type="match status" value="1"/>
</dbReference>
<dbReference type="SUPFAM" id="SSF51395">
    <property type="entry name" value="FMN-linked oxidoreductases"/>
    <property type="match status" value="1"/>
</dbReference>
<proteinExistence type="predicted"/>
<keyword evidence="9" id="KW-0560">Oxidoreductase</keyword>
<dbReference type="Pfam" id="PF01207">
    <property type="entry name" value="Dus"/>
    <property type="match status" value="1"/>
</dbReference>
<keyword evidence="7" id="KW-0521">NADP</keyword>
<dbReference type="AlphaFoldDB" id="A0A6J6CSU3"/>
<dbReference type="GO" id="GO:0000049">
    <property type="term" value="F:tRNA binding"/>
    <property type="evidence" value="ECO:0007669"/>
    <property type="project" value="UniProtKB-KW"/>
</dbReference>
<accession>A0A6J6CSU3</accession>
<evidence type="ECO:0000256" key="9">
    <source>
        <dbReference type="ARBA" id="ARBA00023002"/>
    </source>
</evidence>
<evidence type="ECO:0000256" key="11">
    <source>
        <dbReference type="ARBA" id="ARBA00048802"/>
    </source>
</evidence>
<evidence type="ECO:0000256" key="3">
    <source>
        <dbReference type="ARBA" id="ARBA00022555"/>
    </source>
</evidence>
<evidence type="ECO:0000256" key="2">
    <source>
        <dbReference type="ARBA" id="ARBA00002790"/>
    </source>
</evidence>
<dbReference type="Gene3D" id="1.10.1200.80">
    <property type="entry name" value="Putative flavin oxidoreducatase, domain 2"/>
    <property type="match status" value="1"/>
</dbReference>
<dbReference type="PIRSF" id="PIRSF006621">
    <property type="entry name" value="Dus"/>
    <property type="match status" value="1"/>
</dbReference>
<organism evidence="13">
    <name type="scientific">freshwater metagenome</name>
    <dbReference type="NCBI Taxonomy" id="449393"/>
    <lineage>
        <taxon>unclassified sequences</taxon>
        <taxon>metagenomes</taxon>
        <taxon>ecological metagenomes</taxon>
    </lineage>
</organism>
<dbReference type="InterPro" id="IPR004652">
    <property type="entry name" value="DusB-like"/>
</dbReference>
<dbReference type="PANTHER" id="PTHR45846:SF1">
    <property type="entry name" value="TRNA-DIHYDROURIDINE(47) SYNTHASE [NAD(P)(+)]-LIKE"/>
    <property type="match status" value="1"/>
</dbReference>
<dbReference type="GO" id="GO:0050660">
    <property type="term" value="F:flavin adenine dinucleotide binding"/>
    <property type="evidence" value="ECO:0007669"/>
    <property type="project" value="InterPro"/>
</dbReference>
<dbReference type="PANTHER" id="PTHR45846">
    <property type="entry name" value="TRNA-DIHYDROURIDINE(47) SYNTHASE [NAD(P)(+)]-LIKE"/>
    <property type="match status" value="1"/>
</dbReference>
<dbReference type="PROSITE" id="PS01136">
    <property type="entry name" value="UPF0034"/>
    <property type="match status" value="1"/>
</dbReference>
<comment type="function">
    <text evidence="2">Catalyzes the synthesis of 5,6-dihydrouridine (D), a modified base found in the D-loop of most tRNAs, via the reduction of the C5-C6 double bond in target uridines.</text>
</comment>
<evidence type="ECO:0000256" key="6">
    <source>
        <dbReference type="ARBA" id="ARBA00022694"/>
    </source>
</evidence>
<comment type="catalytic activity">
    <reaction evidence="10">
        <text>a 5,6-dihydrouridine in tRNA + NADP(+) = a uridine in tRNA + NADPH + H(+)</text>
        <dbReference type="Rhea" id="RHEA:23624"/>
        <dbReference type="Rhea" id="RHEA-COMP:13339"/>
        <dbReference type="Rhea" id="RHEA-COMP:13887"/>
        <dbReference type="ChEBI" id="CHEBI:15378"/>
        <dbReference type="ChEBI" id="CHEBI:57783"/>
        <dbReference type="ChEBI" id="CHEBI:58349"/>
        <dbReference type="ChEBI" id="CHEBI:65315"/>
        <dbReference type="ChEBI" id="CHEBI:74443"/>
    </reaction>
</comment>
<dbReference type="InterPro" id="IPR013785">
    <property type="entry name" value="Aldolase_TIM"/>
</dbReference>
<dbReference type="Gene3D" id="3.20.20.70">
    <property type="entry name" value="Aldolase class I"/>
    <property type="match status" value="1"/>
</dbReference>
<evidence type="ECO:0000256" key="5">
    <source>
        <dbReference type="ARBA" id="ARBA00022643"/>
    </source>
</evidence>
<protein>
    <submittedName>
        <fullName evidence="13">Unannotated protein</fullName>
    </submittedName>
</protein>
<gene>
    <name evidence="13" type="ORF">UFOPK1495_01084</name>
</gene>
<evidence type="ECO:0000259" key="12">
    <source>
        <dbReference type="Pfam" id="PF01207"/>
    </source>
</evidence>
<dbReference type="InterPro" id="IPR018517">
    <property type="entry name" value="tRNA_hU_synthase_CS"/>
</dbReference>
<keyword evidence="5" id="KW-0288">FMN</keyword>
<sequence>MQRSLTIGPLTVDPPVVLAPMAGVTNSAFRRLCRRYGAGLYVSEMVNARGLLEGGEKSWQLASFAPDESPRSLQLYGTDPAVVAEAVRRLIDEGHVDHLDFNFGCPAPKVMRHGGGAAVPTRPRLLAAIISAAVEAADAASGGTVPVTVKMRMGLDDERLTYLEAGRIAADSGAKAVALHSRTARQRYSGRAHWDAITALVEAVPDVPVLGNGDIWTADDAILMMEQTGCAGVVVGRACLGRPWFFGQLADVFAGRPVRPEPPLGEVAIIAAEHARLLAESVGERRAMLMMRKHLGWYLTGYAVGSVARRQLTLVASFAELDDQLAALDHSLTVDATTAARPRGTQTGPHAVIIPEGWLDAEATAPPDALADASVSGG</sequence>
<keyword evidence="3" id="KW-0820">tRNA-binding</keyword>
<keyword evidence="4" id="KW-0285">Flavoprotein</keyword>
<feature type="domain" description="DUS-like FMN-binding" evidence="12">
    <location>
        <begin position="18"/>
        <end position="325"/>
    </location>
</feature>